<dbReference type="GeneID" id="114802242"/>
<comment type="similarity">
    <text evidence="3 10">Belongs to the PIGX family.</text>
</comment>
<keyword evidence="5" id="KW-0812">Transmembrane</keyword>
<gene>
    <name evidence="11" type="primary">PIGX</name>
</gene>
<name>A0AAY4DBK8_9TELE</name>
<evidence type="ECO:0000256" key="1">
    <source>
        <dbReference type="ARBA" id="ARBA00004389"/>
    </source>
</evidence>
<dbReference type="InterPro" id="IPR013233">
    <property type="entry name" value="PIG-X/PBN1"/>
</dbReference>
<evidence type="ECO:0000256" key="2">
    <source>
        <dbReference type="ARBA" id="ARBA00004687"/>
    </source>
</evidence>
<dbReference type="InterPro" id="IPR040039">
    <property type="entry name" value="PIGX"/>
</dbReference>
<comment type="function">
    <text evidence="10">Stabilizing subunit of the glycosylphosphatidylinositol-mannosyltransferase I complex which catalyzes the transfer of the first mannose, via an alpha-1,4 bond from a dolichol-phosphate-mannose (Dol-P-Man) to the glucosaminyl acyl phosphatidylinositol (GlcN-(acyl)PI) intermediate to generate alpha-D-Man-(1-&gt;4)-alpha-D-GlcN-(1-&gt;6)-(1-radyl,2-acyl-sn-glycero-3-phospho)-2-acyl-inositol and participates in the sixth step of the glycosylphosphatidylinositol-anchor biosynthesis. Probably acts by stabilizing the mannosyltransferase PIGM.</text>
</comment>
<dbReference type="RefSeq" id="XP_028856789.1">
    <property type="nucleotide sequence ID" value="XM_029000956.1"/>
</dbReference>
<evidence type="ECO:0000256" key="7">
    <source>
        <dbReference type="ARBA" id="ARBA00022989"/>
    </source>
</evidence>
<keyword evidence="8" id="KW-0472">Membrane</keyword>
<dbReference type="GO" id="GO:0005789">
    <property type="term" value="C:endoplasmic reticulum membrane"/>
    <property type="evidence" value="ECO:0007669"/>
    <property type="project" value="UniProtKB-SubCell"/>
</dbReference>
<keyword evidence="4 10" id="KW-0337">GPI-anchor biosynthesis</keyword>
<keyword evidence="12" id="KW-1185">Reference proteome</keyword>
<keyword evidence="10" id="KW-0732">Signal</keyword>
<sequence length="246" mass="27702">MLEMINMYICLFMLLLGICEAATGEHDACPFTAQGFRSLRLLVDVNRRGFHRDLVYSVRHDNGLPADLRVLLIHKLPSGIYMDVYQLESLKKDAGLQVLLNSEVDLEAPAYWSPAFFAFVYPTSHPTMPWHLQAVVPFHGRYHRPSLSGKWEQLVIEPPKLLLKSDICKPLFSSLSHKVIEAPCTAKNYSFCTWIEFDNLQGPKAVTLDLPVGDLSLTLPVCGGTLAITVICSLYLSQTIWKYGTF</sequence>
<evidence type="ECO:0000313" key="12">
    <source>
        <dbReference type="Proteomes" id="UP000694580"/>
    </source>
</evidence>
<dbReference type="Proteomes" id="UP000694580">
    <property type="component" value="Chromosome 13"/>
</dbReference>
<evidence type="ECO:0000256" key="4">
    <source>
        <dbReference type="ARBA" id="ARBA00022502"/>
    </source>
</evidence>
<dbReference type="GeneTree" id="ENSGT00390000017679"/>
<dbReference type="PANTHER" id="PTHR28650:SF1">
    <property type="entry name" value="PHOSPHATIDYLINOSITOL-GLYCAN BIOSYNTHESIS CLASS X PROTEIN"/>
    <property type="match status" value="1"/>
</dbReference>
<keyword evidence="6 10" id="KW-0256">Endoplasmic reticulum</keyword>
<reference evidence="11" key="3">
    <citation type="submission" date="2025-09" db="UniProtKB">
        <authorList>
            <consortium name="Ensembl"/>
        </authorList>
    </citation>
    <scope>IDENTIFICATION</scope>
</reference>
<evidence type="ECO:0000256" key="9">
    <source>
        <dbReference type="ARBA" id="ARBA00023180"/>
    </source>
</evidence>
<keyword evidence="9" id="KW-0325">Glycoprotein</keyword>
<comment type="subcellular location">
    <subcellularLocation>
        <location evidence="1 10">Endoplasmic reticulum membrane</location>
        <topology evidence="1 10">Single-pass membrane protein</topology>
    </subcellularLocation>
</comment>
<dbReference type="PANTHER" id="PTHR28650">
    <property type="entry name" value="PHOSPHATIDYLINOSITOL-GLYCAN BIOSYNTHESIS CLASS X PROTEIN"/>
    <property type="match status" value="1"/>
</dbReference>
<keyword evidence="7" id="KW-1133">Transmembrane helix</keyword>
<accession>A0AAY4DBK8</accession>
<organism evidence="11 12">
    <name type="scientific">Denticeps clupeoides</name>
    <name type="common">denticle herring</name>
    <dbReference type="NCBI Taxonomy" id="299321"/>
    <lineage>
        <taxon>Eukaryota</taxon>
        <taxon>Metazoa</taxon>
        <taxon>Chordata</taxon>
        <taxon>Craniata</taxon>
        <taxon>Vertebrata</taxon>
        <taxon>Euteleostomi</taxon>
        <taxon>Actinopterygii</taxon>
        <taxon>Neopterygii</taxon>
        <taxon>Teleostei</taxon>
        <taxon>Clupei</taxon>
        <taxon>Clupeiformes</taxon>
        <taxon>Denticipitoidei</taxon>
        <taxon>Denticipitidae</taxon>
        <taxon>Denticeps</taxon>
    </lineage>
</organism>
<proteinExistence type="inferred from homology"/>
<feature type="signal peptide" evidence="10">
    <location>
        <begin position="1"/>
        <end position="21"/>
    </location>
</feature>
<evidence type="ECO:0000256" key="8">
    <source>
        <dbReference type="ARBA" id="ARBA00023136"/>
    </source>
</evidence>
<reference evidence="11" key="2">
    <citation type="submission" date="2025-08" db="UniProtKB">
        <authorList>
            <consortium name="Ensembl"/>
        </authorList>
    </citation>
    <scope>IDENTIFICATION</scope>
</reference>
<reference evidence="11 12" key="1">
    <citation type="submission" date="2020-06" db="EMBL/GenBank/DDBJ databases">
        <authorList>
            <consortium name="Wellcome Sanger Institute Data Sharing"/>
        </authorList>
    </citation>
    <scope>NUCLEOTIDE SEQUENCE [LARGE SCALE GENOMIC DNA]</scope>
</reference>
<evidence type="ECO:0000256" key="10">
    <source>
        <dbReference type="RuleBase" id="RU366056"/>
    </source>
</evidence>
<protein>
    <recommendedName>
        <fullName evidence="10">Phosphatidylinositol-glycan biosynthesis class X protein</fullName>
    </recommendedName>
</protein>
<feature type="chain" id="PRO_5044042319" description="Phosphatidylinositol-glycan biosynthesis class X protein" evidence="10">
    <location>
        <begin position="22"/>
        <end position="246"/>
    </location>
</feature>
<comment type="pathway">
    <text evidence="2 10">Glycolipid biosynthesis; glycosylphosphatidylinositol-anchor biosynthesis.</text>
</comment>
<dbReference type="SMART" id="SM00780">
    <property type="entry name" value="PIG-X"/>
    <property type="match status" value="1"/>
</dbReference>
<dbReference type="Ensembl" id="ENSDCDT00010051561.1">
    <property type="protein sequence ID" value="ENSDCDP00010041581.1"/>
    <property type="gene ID" value="ENSDCDG00010026348.1"/>
</dbReference>
<evidence type="ECO:0000313" key="11">
    <source>
        <dbReference type="Ensembl" id="ENSDCDP00010041581.1"/>
    </source>
</evidence>
<dbReference type="GO" id="GO:0006506">
    <property type="term" value="P:GPI anchor biosynthetic process"/>
    <property type="evidence" value="ECO:0007669"/>
    <property type="project" value="UniProtKB-KW"/>
</dbReference>
<dbReference type="AlphaFoldDB" id="A0AAY4DBK8"/>
<evidence type="ECO:0000256" key="6">
    <source>
        <dbReference type="ARBA" id="ARBA00022824"/>
    </source>
</evidence>
<dbReference type="Pfam" id="PF08320">
    <property type="entry name" value="PIG-X"/>
    <property type="match status" value="1"/>
</dbReference>
<evidence type="ECO:0000256" key="3">
    <source>
        <dbReference type="ARBA" id="ARBA00010345"/>
    </source>
</evidence>
<evidence type="ECO:0000256" key="5">
    <source>
        <dbReference type="ARBA" id="ARBA00022692"/>
    </source>
</evidence>